<dbReference type="Proteomes" id="UP000286594">
    <property type="component" value="Unassembled WGS sequence"/>
</dbReference>
<sequence length="223" mass="25095">MSEGKSSIAGMRRLYLEPSEKTAPSGDSYTVSYSTNWEKLWEGVFPESNFSAIRNNAKHYCMALEVYAALIIANAEAENAGGNAAKTLSPSIEKGFIRAFICDAYALYEGVFSAESKRRNPAEESWRKIASSEIFGETYDNRNNPIKLNKDVVYPRDSAIHQDNAEKKDINYKALDYGTFYRNHCAVKKLIIWAQKKLEGASSSLGDSTLLEDPPQKRSDWFF</sequence>
<organism evidence="1 2">
    <name type="scientific">Paenirhodobacter ferrireducens</name>
    <dbReference type="NCBI Taxonomy" id="1215032"/>
    <lineage>
        <taxon>Bacteria</taxon>
        <taxon>Pseudomonadati</taxon>
        <taxon>Pseudomonadota</taxon>
        <taxon>Alphaproteobacteria</taxon>
        <taxon>Rhodobacterales</taxon>
        <taxon>Rhodobacter group</taxon>
        <taxon>Paenirhodobacter</taxon>
    </lineage>
</organism>
<reference evidence="1 2" key="1">
    <citation type="submission" date="2019-01" db="EMBL/GenBank/DDBJ databases">
        <title>Sinorhodobacter populi sp. nov. isolated from the symptomatic bark tissue of Populus euramericana canker.</title>
        <authorList>
            <person name="Xu G."/>
        </authorList>
    </citation>
    <scope>NUCLEOTIDE SEQUENCE [LARGE SCALE GENOMIC DNA]</scope>
    <source>
        <strain evidence="1 2">CCTCC AB2012026</strain>
    </source>
</reference>
<dbReference type="AlphaFoldDB" id="A0A443LFD8"/>
<dbReference type="RefSeq" id="WP_128149289.1">
    <property type="nucleotide sequence ID" value="NZ_SAVB01000013.1"/>
</dbReference>
<gene>
    <name evidence="1" type="ORF">EOW65_10725</name>
</gene>
<protein>
    <submittedName>
        <fullName evidence="1">Uncharacterized protein</fullName>
    </submittedName>
</protein>
<keyword evidence="2" id="KW-1185">Reference proteome</keyword>
<comment type="caution">
    <text evidence="1">The sequence shown here is derived from an EMBL/GenBank/DDBJ whole genome shotgun (WGS) entry which is preliminary data.</text>
</comment>
<name>A0A443LFD8_9RHOB</name>
<evidence type="ECO:0000313" key="2">
    <source>
        <dbReference type="Proteomes" id="UP000286594"/>
    </source>
</evidence>
<dbReference type="EMBL" id="SAVB01000013">
    <property type="protein sequence ID" value="RWR47920.1"/>
    <property type="molecule type" value="Genomic_DNA"/>
</dbReference>
<evidence type="ECO:0000313" key="1">
    <source>
        <dbReference type="EMBL" id="RWR47920.1"/>
    </source>
</evidence>
<proteinExistence type="predicted"/>
<accession>A0A443LFD8</accession>